<dbReference type="Proteomes" id="UP000185895">
    <property type="component" value="Unassembled WGS sequence"/>
</dbReference>
<name>A0A1E7RFB7_9GAMM</name>
<sequence>MKFKDAIMKLTHALLITALSATSFATFAQSQTTDASQAADQQGTIVNTSEAPIATAQPASGDTSQGSTDSNTTHAPSHPQ</sequence>
<dbReference type="EMBL" id="MKKK01000001">
    <property type="protein sequence ID" value="OEY98064.1"/>
    <property type="molecule type" value="Genomic_DNA"/>
</dbReference>
<evidence type="ECO:0000313" key="3">
    <source>
        <dbReference type="EMBL" id="OEY98064.1"/>
    </source>
</evidence>
<feature type="compositionally biased region" description="Polar residues" evidence="1">
    <location>
        <begin position="57"/>
        <end position="80"/>
    </location>
</feature>
<reference evidence="3 4" key="1">
    <citation type="submission" date="2016-09" db="EMBL/GenBank/DDBJ databases">
        <authorList>
            <person name="Capua I."/>
            <person name="De Benedictis P."/>
            <person name="Joannis T."/>
            <person name="Lombin L.H."/>
            <person name="Cattoli G."/>
        </authorList>
    </citation>
    <scope>NUCLEOTIDE SEQUENCE [LARGE SCALE GENOMIC DNA]</scope>
    <source>
        <strain evidence="3 4">ANC 4671</strain>
    </source>
</reference>
<keyword evidence="2" id="KW-0732">Signal</keyword>
<feature type="signal peptide" evidence="2">
    <location>
        <begin position="1"/>
        <end position="28"/>
    </location>
</feature>
<gene>
    <name evidence="3" type="ORF">BJI46_00605</name>
</gene>
<keyword evidence="4" id="KW-1185">Reference proteome</keyword>
<evidence type="ECO:0000313" key="4">
    <source>
        <dbReference type="Proteomes" id="UP000185895"/>
    </source>
</evidence>
<feature type="chain" id="PRO_5009201548" evidence="2">
    <location>
        <begin position="29"/>
        <end position="80"/>
    </location>
</feature>
<evidence type="ECO:0000256" key="2">
    <source>
        <dbReference type="SAM" id="SignalP"/>
    </source>
</evidence>
<evidence type="ECO:0000256" key="1">
    <source>
        <dbReference type="SAM" id="MobiDB-lite"/>
    </source>
</evidence>
<dbReference type="AlphaFoldDB" id="A0A1E7RFB7"/>
<comment type="caution">
    <text evidence="3">The sequence shown here is derived from an EMBL/GenBank/DDBJ whole genome shotgun (WGS) entry which is preliminary data.</text>
</comment>
<organism evidence="3 4">
    <name type="scientific">Acinetobacter qingfengensis</name>
    <dbReference type="NCBI Taxonomy" id="1262585"/>
    <lineage>
        <taxon>Bacteria</taxon>
        <taxon>Pseudomonadati</taxon>
        <taxon>Pseudomonadota</taxon>
        <taxon>Gammaproteobacteria</taxon>
        <taxon>Moraxellales</taxon>
        <taxon>Moraxellaceae</taxon>
        <taxon>Acinetobacter</taxon>
    </lineage>
</organism>
<protein>
    <submittedName>
        <fullName evidence="3">Uncharacterized protein</fullName>
    </submittedName>
</protein>
<proteinExistence type="predicted"/>
<feature type="region of interest" description="Disordered" evidence="1">
    <location>
        <begin position="31"/>
        <end position="80"/>
    </location>
</feature>
<accession>A0A1E7RFB7</accession>
<feature type="compositionally biased region" description="Low complexity" evidence="1">
    <location>
        <begin position="31"/>
        <end position="42"/>
    </location>
</feature>